<evidence type="ECO:0000313" key="1">
    <source>
        <dbReference type="EMBL" id="KAG5594990.1"/>
    </source>
</evidence>
<organism evidence="1 2">
    <name type="scientific">Solanum commersonii</name>
    <name type="common">Commerson's wild potato</name>
    <name type="synonym">Commerson's nightshade</name>
    <dbReference type="NCBI Taxonomy" id="4109"/>
    <lineage>
        <taxon>Eukaryota</taxon>
        <taxon>Viridiplantae</taxon>
        <taxon>Streptophyta</taxon>
        <taxon>Embryophyta</taxon>
        <taxon>Tracheophyta</taxon>
        <taxon>Spermatophyta</taxon>
        <taxon>Magnoliopsida</taxon>
        <taxon>eudicotyledons</taxon>
        <taxon>Gunneridae</taxon>
        <taxon>Pentapetalae</taxon>
        <taxon>asterids</taxon>
        <taxon>lamiids</taxon>
        <taxon>Solanales</taxon>
        <taxon>Solanaceae</taxon>
        <taxon>Solanoideae</taxon>
        <taxon>Solaneae</taxon>
        <taxon>Solanum</taxon>
    </lineage>
</organism>
<evidence type="ECO:0000313" key="2">
    <source>
        <dbReference type="Proteomes" id="UP000824120"/>
    </source>
</evidence>
<dbReference type="InterPro" id="IPR044591">
    <property type="entry name" value="RUK"/>
</dbReference>
<gene>
    <name evidence="1" type="ORF">H5410_036222</name>
</gene>
<dbReference type="AlphaFoldDB" id="A0A9J5Y7I8"/>
<keyword evidence="2" id="KW-1185">Reference proteome</keyword>
<dbReference type="Gene3D" id="3.40.640.10">
    <property type="entry name" value="Type I PLP-dependent aspartate aminotransferase-like (Major domain)"/>
    <property type="match status" value="1"/>
</dbReference>
<feature type="non-terminal residue" evidence="1">
    <location>
        <position position="1"/>
    </location>
</feature>
<dbReference type="GO" id="GO:0000914">
    <property type="term" value="P:phragmoplast assembly"/>
    <property type="evidence" value="ECO:0007669"/>
    <property type="project" value="InterPro"/>
</dbReference>
<dbReference type="SUPFAM" id="SSF48371">
    <property type="entry name" value="ARM repeat"/>
    <property type="match status" value="1"/>
</dbReference>
<protein>
    <submittedName>
        <fullName evidence="1">Uncharacterized protein</fullName>
    </submittedName>
</protein>
<dbReference type="PANTHER" id="PTHR46562:SF1">
    <property type="entry name" value="SERINE_THREONINE-PROTEIN KINASE ULK4"/>
    <property type="match status" value="1"/>
</dbReference>
<dbReference type="InterPro" id="IPR015421">
    <property type="entry name" value="PyrdxlP-dep_Trfase_major"/>
</dbReference>
<dbReference type="EMBL" id="JACXVP010000007">
    <property type="protein sequence ID" value="KAG5594990.1"/>
    <property type="molecule type" value="Genomic_DNA"/>
</dbReference>
<name>A0A9J5Y7I8_SOLCO</name>
<reference evidence="1 2" key="1">
    <citation type="submission" date="2020-09" db="EMBL/GenBank/DDBJ databases">
        <title>De no assembly of potato wild relative species, Solanum commersonii.</title>
        <authorList>
            <person name="Cho K."/>
        </authorList>
    </citation>
    <scope>NUCLEOTIDE SEQUENCE [LARGE SCALE GENOMIC DNA]</scope>
    <source>
        <strain evidence="1">LZ3.2</strain>
        <tissue evidence="1">Leaf</tissue>
    </source>
</reference>
<dbReference type="InterPro" id="IPR016024">
    <property type="entry name" value="ARM-type_fold"/>
</dbReference>
<dbReference type="PANTHER" id="PTHR46562">
    <property type="entry name" value="SERINE/THREONINE-KINASE ULK4-LIKE PROTEIN-RELATED"/>
    <property type="match status" value="1"/>
</dbReference>
<accession>A0A9J5Y7I8</accession>
<dbReference type="OrthoDB" id="1724986at2759"/>
<proteinExistence type="predicted"/>
<comment type="caution">
    <text evidence="1">The sequence shown here is derived from an EMBL/GenBank/DDBJ whole genome shotgun (WGS) entry which is preliminary data.</text>
</comment>
<dbReference type="Proteomes" id="UP000824120">
    <property type="component" value="Chromosome 7"/>
</dbReference>
<dbReference type="GO" id="GO:0008017">
    <property type="term" value="F:microtubule binding"/>
    <property type="evidence" value="ECO:0007669"/>
    <property type="project" value="InterPro"/>
</dbReference>
<sequence>MIIFTQLYAMMTIENISSQGGYWSACFTSQDVITNICYIFRASGRQEITRLIAWSCLARLVRFSPSSIQSVKEKNDVVKLCLDALGMVVASTVPSLLDVLQQLANLLKLVEFPFQKISKMAHAHGAFMLVDNNIVSPVLFHPLELKA</sequence>